<reference evidence="1 2" key="1">
    <citation type="journal article" date="2019" name="Int. J. Syst. Evol. Microbiol.">
        <title>The Global Catalogue of Microorganisms (GCM) 10K type strain sequencing project: providing services to taxonomists for standard genome sequencing and annotation.</title>
        <authorList>
            <consortium name="The Broad Institute Genomics Platform"/>
            <consortium name="The Broad Institute Genome Sequencing Center for Infectious Disease"/>
            <person name="Wu L."/>
            <person name="Ma J."/>
        </authorList>
    </citation>
    <scope>NUCLEOTIDE SEQUENCE [LARGE SCALE GENOMIC DNA]</scope>
    <source>
        <strain evidence="1 2">JCM 15933</strain>
    </source>
</reference>
<protein>
    <submittedName>
        <fullName evidence="1">Uncharacterized protein</fullName>
    </submittedName>
</protein>
<gene>
    <name evidence="1" type="ORF">GCM10009827_115230</name>
</gene>
<evidence type="ECO:0000313" key="1">
    <source>
        <dbReference type="EMBL" id="GAA1574329.1"/>
    </source>
</evidence>
<comment type="caution">
    <text evidence="1">The sequence shown here is derived from an EMBL/GenBank/DDBJ whole genome shotgun (WGS) entry which is preliminary data.</text>
</comment>
<keyword evidence="2" id="KW-1185">Reference proteome</keyword>
<dbReference type="EMBL" id="BAAAQD010000052">
    <property type="protein sequence ID" value="GAA1574329.1"/>
    <property type="molecule type" value="Genomic_DNA"/>
</dbReference>
<name>A0ABN2DBS2_9ACTN</name>
<proteinExistence type="predicted"/>
<organism evidence="1 2">
    <name type="scientific">Dactylosporangium maewongense</name>
    <dbReference type="NCBI Taxonomy" id="634393"/>
    <lineage>
        <taxon>Bacteria</taxon>
        <taxon>Bacillati</taxon>
        <taxon>Actinomycetota</taxon>
        <taxon>Actinomycetes</taxon>
        <taxon>Micromonosporales</taxon>
        <taxon>Micromonosporaceae</taxon>
        <taxon>Dactylosporangium</taxon>
    </lineage>
</organism>
<evidence type="ECO:0000313" key="2">
    <source>
        <dbReference type="Proteomes" id="UP001501470"/>
    </source>
</evidence>
<sequence>MPHTQHRPAPVGATVVYHGSATEYTGRHLTITNVDTTGRDRYELSDDTGPLLRNVHAASFTLDHWTARLHAIARAAKATSEADLINPYLAEVRTLIIQGSQRRAHDAARALEFHLGLRTATRTGPGAHRR</sequence>
<dbReference type="RefSeq" id="WP_344515082.1">
    <property type="nucleotide sequence ID" value="NZ_BAAAQD010000052.1"/>
</dbReference>
<accession>A0ABN2DBS2</accession>
<dbReference type="Proteomes" id="UP001501470">
    <property type="component" value="Unassembled WGS sequence"/>
</dbReference>